<dbReference type="SUPFAM" id="SSF46894">
    <property type="entry name" value="C-terminal effector domain of the bipartite response regulators"/>
    <property type="match status" value="1"/>
</dbReference>
<comment type="caution">
    <text evidence="4">The sequence shown here is derived from an EMBL/GenBank/DDBJ whole genome shotgun (WGS) entry which is preliminary data.</text>
</comment>
<evidence type="ECO:0000313" key="4">
    <source>
        <dbReference type="EMBL" id="GHH56480.1"/>
    </source>
</evidence>
<dbReference type="PANTHER" id="PTHR16305:SF35">
    <property type="entry name" value="TRANSCRIPTIONAL ACTIVATOR DOMAIN"/>
    <property type="match status" value="1"/>
</dbReference>
<dbReference type="EMBL" id="BNAR01000016">
    <property type="protein sequence ID" value="GHH56480.1"/>
    <property type="molecule type" value="Genomic_DNA"/>
</dbReference>
<dbReference type="SUPFAM" id="SSF52540">
    <property type="entry name" value="P-loop containing nucleoside triphosphate hydrolases"/>
    <property type="match status" value="1"/>
</dbReference>
<name>A0ABQ3MTH4_9PSEU</name>
<sequence>MDEILGTIRAARTPLVSVTGPAGVGRTQLLARLSALLTADGRHVTAMRFTSDGNAMPARFALPDAASPHDSIVGLRGPVRSESIWASLGPVVGAAGKPDVARSAATSAAAALRRSGPKPVLLIDDAQWIDPDSLAVLEALVQQVADSPLTCVVATRTPAPGITGRAAAARLRRAGLVESVRLRPLRPEEVRRTTALALQAVPDDALADHVLRLSRGIPAAVGETLDQLRADRAIRVVDQRAYLVAATGPSGALPPGPLLRAVRELGPDAWAVAKAVATLAPFGAAVPELVGAALNLPVREVERLIDVLRAEGVLHRGLGGASWRFQIPLVAEALVAARGPFERRHLAAQAVTSVWNGAATCADEDHFTNLIADAGRLVDSRRALGELLSRSATARADLAQRWLGAATELSDDRTQRSVVLLQHTTACHVRGDREQSLRGALLLLAEYADQLNSVTVQELQAMAVYALSSLGHTEVLRALAERTTTEPFPPTVVTSALAFGMLDRWREAGELVPGSSEDPLSQLLLTMTELWQGNPERFEQSLETKAGWPPRTSAHRRFDHVNAHVTALLVIGDLDRADKLLIEEGLDWHRMQRSDQAMAAALRGQFDVAAETARRGVADRSACSFDAGNAGMHHATVSALVAQGKVLTARKLLAAARTTTPVLAHLLDMAEGLVDRALGDTGGAISRLRATLHSAAGRGLLVGADLGWAELVDLALDTGATDTAEEGLRAVEELAATMPTSRVTMHAAFVRAVVGGDAAATQECLRRLQERGHPGESAVIRARLVKHGAAPAAVLGPVYAELGELGAFLYRARARNLMRELGVTVPGRQEAVAENEYLLTVLAAEGLSNKQIAATLRTSDKSVEGRLSRLFARHGLTSRIELSQAILDEALTAGGTGRG</sequence>
<evidence type="ECO:0000256" key="2">
    <source>
        <dbReference type="ARBA" id="ARBA00022840"/>
    </source>
</evidence>
<dbReference type="Gene3D" id="1.10.10.10">
    <property type="entry name" value="Winged helix-like DNA-binding domain superfamily/Winged helix DNA-binding domain"/>
    <property type="match status" value="1"/>
</dbReference>
<dbReference type="Proteomes" id="UP000605568">
    <property type="component" value="Unassembled WGS sequence"/>
</dbReference>
<evidence type="ECO:0000256" key="1">
    <source>
        <dbReference type="ARBA" id="ARBA00022741"/>
    </source>
</evidence>
<dbReference type="InterPro" id="IPR016032">
    <property type="entry name" value="Sig_transdc_resp-reg_C-effctor"/>
</dbReference>
<dbReference type="Pfam" id="PF13191">
    <property type="entry name" value="AAA_16"/>
    <property type="match status" value="1"/>
</dbReference>
<dbReference type="InterPro" id="IPR041664">
    <property type="entry name" value="AAA_16"/>
</dbReference>
<gene>
    <name evidence="4" type="ORF">GCM10017774_74610</name>
</gene>
<feature type="domain" description="HTH luxR-type" evidence="3">
    <location>
        <begin position="829"/>
        <end position="886"/>
    </location>
</feature>
<keyword evidence="5" id="KW-1185">Reference proteome</keyword>
<evidence type="ECO:0000313" key="5">
    <source>
        <dbReference type="Proteomes" id="UP000605568"/>
    </source>
</evidence>
<accession>A0ABQ3MTH4</accession>
<organism evidence="4 5">
    <name type="scientific">Lentzea cavernae</name>
    <dbReference type="NCBI Taxonomy" id="2020703"/>
    <lineage>
        <taxon>Bacteria</taxon>
        <taxon>Bacillati</taxon>
        <taxon>Actinomycetota</taxon>
        <taxon>Actinomycetes</taxon>
        <taxon>Pseudonocardiales</taxon>
        <taxon>Pseudonocardiaceae</taxon>
        <taxon>Lentzea</taxon>
    </lineage>
</organism>
<dbReference type="PANTHER" id="PTHR16305">
    <property type="entry name" value="TESTICULAR SOLUBLE ADENYLYL CYCLASE"/>
    <property type="match status" value="1"/>
</dbReference>
<protein>
    <submittedName>
        <fullName evidence="4">LuxR family transcriptional regulator</fullName>
    </submittedName>
</protein>
<dbReference type="RefSeq" id="WP_191304104.1">
    <property type="nucleotide sequence ID" value="NZ_BNAR01000016.1"/>
</dbReference>
<proteinExistence type="predicted"/>
<keyword evidence="2" id="KW-0067">ATP-binding</keyword>
<dbReference type="SMART" id="SM00421">
    <property type="entry name" value="HTH_LUXR"/>
    <property type="match status" value="1"/>
</dbReference>
<dbReference type="InterPro" id="IPR036388">
    <property type="entry name" value="WH-like_DNA-bd_sf"/>
</dbReference>
<dbReference type="InterPro" id="IPR027417">
    <property type="entry name" value="P-loop_NTPase"/>
</dbReference>
<reference evidence="5" key="1">
    <citation type="journal article" date="2019" name="Int. J. Syst. Evol. Microbiol.">
        <title>The Global Catalogue of Microorganisms (GCM) 10K type strain sequencing project: providing services to taxonomists for standard genome sequencing and annotation.</title>
        <authorList>
            <consortium name="The Broad Institute Genomics Platform"/>
            <consortium name="The Broad Institute Genome Sequencing Center for Infectious Disease"/>
            <person name="Wu L."/>
            <person name="Ma J."/>
        </authorList>
    </citation>
    <scope>NUCLEOTIDE SEQUENCE [LARGE SCALE GENOMIC DNA]</scope>
    <source>
        <strain evidence="5">CGMCC 4.7367</strain>
    </source>
</reference>
<evidence type="ECO:0000259" key="3">
    <source>
        <dbReference type="SMART" id="SM00421"/>
    </source>
</evidence>
<dbReference type="InterPro" id="IPR000792">
    <property type="entry name" value="Tscrpt_reg_LuxR_C"/>
</dbReference>
<keyword evidence="1" id="KW-0547">Nucleotide-binding</keyword>